<evidence type="ECO:0000256" key="3">
    <source>
        <dbReference type="ARBA" id="ARBA00022448"/>
    </source>
</evidence>
<keyword evidence="9 11" id="KW-0472">Membrane</keyword>
<dbReference type="AlphaFoldDB" id="A0A5B9QFL1"/>
<evidence type="ECO:0000256" key="8">
    <source>
        <dbReference type="ARBA" id="ARBA00023065"/>
    </source>
</evidence>
<evidence type="ECO:0000256" key="11">
    <source>
        <dbReference type="HAMAP-Rule" id="MF_01393"/>
    </source>
</evidence>
<dbReference type="Pfam" id="PF00119">
    <property type="entry name" value="ATP-synt_A"/>
    <property type="match status" value="1"/>
</dbReference>
<comment type="function">
    <text evidence="11 12">Key component of the proton channel; it plays a direct role in the translocation of protons across the membrane.</text>
</comment>
<feature type="transmembrane region" description="Helical" evidence="11">
    <location>
        <begin position="160"/>
        <end position="180"/>
    </location>
</feature>
<gene>
    <name evidence="11 13" type="primary">atpB</name>
    <name evidence="13" type="ORF">Pr1d_29980</name>
</gene>
<evidence type="ECO:0000313" key="14">
    <source>
        <dbReference type="Proteomes" id="UP000323917"/>
    </source>
</evidence>
<dbReference type="CDD" id="cd00310">
    <property type="entry name" value="ATP-synt_Fo_a_6"/>
    <property type="match status" value="1"/>
</dbReference>
<keyword evidence="7 11" id="KW-1133">Transmembrane helix</keyword>
<dbReference type="PANTHER" id="PTHR11410">
    <property type="entry name" value="ATP SYNTHASE SUBUNIT A"/>
    <property type="match status" value="1"/>
</dbReference>
<evidence type="ECO:0000256" key="12">
    <source>
        <dbReference type="RuleBase" id="RU000483"/>
    </source>
</evidence>
<keyword evidence="11" id="KW-1003">Cell membrane</keyword>
<dbReference type="SUPFAM" id="SSF81336">
    <property type="entry name" value="F1F0 ATP synthase subunit A"/>
    <property type="match status" value="1"/>
</dbReference>
<dbReference type="KEGG" id="bgok:Pr1d_29980"/>
<dbReference type="PRINTS" id="PR00123">
    <property type="entry name" value="ATPASEA"/>
</dbReference>
<keyword evidence="10 11" id="KW-0066">ATP synthesis</keyword>
<dbReference type="Proteomes" id="UP000323917">
    <property type="component" value="Chromosome"/>
</dbReference>
<evidence type="ECO:0000256" key="4">
    <source>
        <dbReference type="ARBA" id="ARBA00022547"/>
    </source>
</evidence>
<dbReference type="InterPro" id="IPR035908">
    <property type="entry name" value="F0_ATP_A_sf"/>
</dbReference>
<dbReference type="PANTHER" id="PTHR11410:SF0">
    <property type="entry name" value="ATP SYNTHASE SUBUNIT A"/>
    <property type="match status" value="1"/>
</dbReference>
<comment type="similarity">
    <text evidence="2 11 12">Belongs to the ATPase A chain family.</text>
</comment>
<feature type="transmembrane region" description="Helical" evidence="11">
    <location>
        <begin position="71"/>
        <end position="93"/>
    </location>
</feature>
<evidence type="ECO:0000256" key="10">
    <source>
        <dbReference type="ARBA" id="ARBA00023310"/>
    </source>
</evidence>
<proteinExistence type="inferred from homology"/>
<dbReference type="Gene3D" id="1.20.120.220">
    <property type="entry name" value="ATP synthase, F0 complex, subunit A"/>
    <property type="match status" value="1"/>
</dbReference>
<keyword evidence="3 11" id="KW-0813">Transport</keyword>
<keyword evidence="5 11" id="KW-0812">Transmembrane</keyword>
<dbReference type="OrthoDB" id="9809130at2"/>
<evidence type="ECO:0000256" key="9">
    <source>
        <dbReference type="ARBA" id="ARBA00023136"/>
    </source>
</evidence>
<comment type="subcellular location">
    <subcellularLocation>
        <location evidence="11 12">Cell membrane</location>
        <topology evidence="11 12">Multi-pass membrane protein</topology>
    </subcellularLocation>
    <subcellularLocation>
        <location evidence="1">Membrane</location>
        <topology evidence="1">Multi-pass membrane protein</topology>
    </subcellularLocation>
</comment>
<keyword evidence="4 11" id="KW-0138">CF(0)</keyword>
<evidence type="ECO:0000256" key="6">
    <source>
        <dbReference type="ARBA" id="ARBA00022781"/>
    </source>
</evidence>
<sequence length="302" mass="32873">MANPLDPKELFSHVEDSTSFHLPRAIAPEGSHGHVELPQPFKLDKPLIEMNTGNELIDKTIQPLDLKLTKFMVLEVLIAAIIVILFVFLAMRLKGGSQAKGRLWNMLEVFLLYIRDHIARPCIGFHEADKFVPFLWTMFLFVLGCNLMGMIPWMGSPTGALAVTAALAFATFIVVIGSGMKKLGVVGFWKAQVPHMDLPKPIAILLIPLIFVIEILGLFIKHCVLAVRLLANMMAGHVVLAVLLAFIAASAVAGQAVWGSVTAASVLGATALSLLELFVAFLQAYIFTFLSALFIGAAVHPH</sequence>
<dbReference type="InterPro" id="IPR000568">
    <property type="entry name" value="ATP_synth_F0_asu"/>
</dbReference>
<organism evidence="13 14">
    <name type="scientific">Bythopirellula goksoeyrii</name>
    <dbReference type="NCBI Taxonomy" id="1400387"/>
    <lineage>
        <taxon>Bacteria</taxon>
        <taxon>Pseudomonadati</taxon>
        <taxon>Planctomycetota</taxon>
        <taxon>Planctomycetia</taxon>
        <taxon>Pirellulales</taxon>
        <taxon>Lacipirellulaceae</taxon>
        <taxon>Bythopirellula</taxon>
    </lineage>
</organism>
<dbReference type="HAMAP" id="MF_01393">
    <property type="entry name" value="ATP_synth_a_bact"/>
    <property type="match status" value="1"/>
</dbReference>
<keyword evidence="6 11" id="KW-0375">Hydrogen ion transport</keyword>
<dbReference type="RefSeq" id="WP_148074182.1">
    <property type="nucleotide sequence ID" value="NZ_CP042913.1"/>
</dbReference>
<feature type="transmembrane region" description="Helical" evidence="11">
    <location>
        <begin position="281"/>
        <end position="299"/>
    </location>
</feature>
<evidence type="ECO:0000256" key="2">
    <source>
        <dbReference type="ARBA" id="ARBA00006810"/>
    </source>
</evidence>
<dbReference type="NCBIfam" id="TIGR01131">
    <property type="entry name" value="ATP_synt_6_or_A"/>
    <property type="match status" value="1"/>
</dbReference>
<reference evidence="13 14" key="1">
    <citation type="submission" date="2019-08" db="EMBL/GenBank/DDBJ databases">
        <title>Deep-cultivation of Planctomycetes and their phenomic and genomic characterization uncovers novel biology.</title>
        <authorList>
            <person name="Wiegand S."/>
            <person name="Jogler M."/>
            <person name="Boedeker C."/>
            <person name="Pinto D."/>
            <person name="Vollmers J."/>
            <person name="Rivas-Marin E."/>
            <person name="Kohn T."/>
            <person name="Peeters S.H."/>
            <person name="Heuer A."/>
            <person name="Rast P."/>
            <person name="Oberbeckmann S."/>
            <person name="Bunk B."/>
            <person name="Jeske O."/>
            <person name="Meyerdierks A."/>
            <person name="Storesund J.E."/>
            <person name="Kallscheuer N."/>
            <person name="Luecker S."/>
            <person name="Lage O.M."/>
            <person name="Pohl T."/>
            <person name="Merkel B.J."/>
            <person name="Hornburger P."/>
            <person name="Mueller R.-W."/>
            <person name="Bruemmer F."/>
            <person name="Labrenz M."/>
            <person name="Spormann A.M."/>
            <person name="Op den Camp H."/>
            <person name="Overmann J."/>
            <person name="Amann R."/>
            <person name="Jetten M.S.M."/>
            <person name="Mascher T."/>
            <person name="Medema M.H."/>
            <person name="Devos D.P."/>
            <person name="Kaster A.-K."/>
            <person name="Ovreas L."/>
            <person name="Rohde M."/>
            <person name="Galperin M.Y."/>
            <person name="Jogler C."/>
        </authorList>
    </citation>
    <scope>NUCLEOTIDE SEQUENCE [LARGE SCALE GENOMIC DNA]</scope>
    <source>
        <strain evidence="13 14">Pr1d</strain>
    </source>
</reference>
<evidence type="ECO:0000256" key="5">
    <source>
        <dbReference type="ARBA" id="ARBA00022692"/>
    </source>
</evidence>
<evidence type="ECO:0000313" key="13">
    <source>
        <dbReference type="EMBL" id="QEG35696.1"/>
    </source>
</evidence>
<feature type="transmembrane region" description="Helical" evidence="11">
    <location>
        <begin position="226"/>
        <end position="249"/>
    </location>
</feature>
<accession>A0A5B9QFL1</accession>
<feature type="transmembrane region" description="Helical" evidence="11">
    <location>
        <begin position="201"/>
        <end position="220"/>
    </location>
</feature>
<dbReference type="EMBL" id="CP042913">
    <property type="protein sequence ID" value="QEG35696.1"/>
    <property type="molecule type" value="Genomic_DNA"/>
</dbReference>
<name>A0A5B9QFL1_9BACT</name>
<dbReference type="GO" id="GO:0005886">
    <property type="term" value="C:plasma membrane"/>
    <property type="evidence" value="ECO:0007669"/>
    <property type="project" value="UniProtKB-SubCell"/>
</dbReference>
<evidence type="ECO:0000256" key="7">
    <source>
        <dbReference type="ARBA" id="ARBA00022989"/>
    </source>
</evidence>
<feature type="transmembrane region" description="Helical" evidence="11">
    <location>
        <begin position="134"/>
        <end position="154"/>
    </location>
</feature>
<dbReference type="GO" id="GO:0045259">
    <property type="term" value="C:proton-transporting ATP synthase complex"/>
    <property type="evidence" value="ECO:0007669"/>
    <property type="project" value="UniProtKB-KW"/>
</dbReference>
<evidence type="ECO:0000256" key="1">
    <source>
        <dbReference type="ARBA" id="ARBA00004141"/>
    </source>
</evidence>
<dbReference type="InterPro" id="IPR045083">
    <property type="entry name" value="ATP_synth_F0_asu_bact/mt"/>
</dbReference>
<keyword evidence="14" id="KW-1185">Reference proteome</keyword>
<protein>
    <recommendedName>
        <fullName evidence="11 12">ATP synthase subunit a</fullName>
    </recommendedName>
    <alternativeName>
        <fullName evidence="11">ATP synthase F0 sector subunit a</fullName>
    </alternativeName>
    <alternativeName>
        <fullName evidence="11">F-ATPase subunit 6</fullName>
    </alternativeName>
</protein>
<dbReference type="GO" id="GO:0046933">
    <property type="term" value="F:proton-transporting ATP synthase activity, rotational mechanism"/>
    <property type="evidence" value="ECO:0007669"/>
    <property type="project" value="UniProtKB-UniRule"/>
</dbReference>
<keyword evidence="8 11" id="KW-0406">Ion transport</keyword>